<dbReference type="STRING" id="1121387.GCA_000429885_00821"/>
<keyword evidence="1 3" id="KW-0732">Signal</keyword>
<gene>
    <name evidence="4" type="ORF">SAMEA4475696_00078</name>
</gene>
<protein>
    <submittedName>
        <fullName evidence="4">V8-like Glu-specific endopeptidase</fullName>
    </submittedName>
</protein>
<dbReference type="PROSITE" id="PS51318">
    <property type="entry name" value="TAT"/>
    <property type="match status" value="1"/>
</dbReference>
<dbReference type="PANTHER" id="PTHR15462">
    <property type="entry name" value="SERINE PROTEASE"/>
    <property type="match status" value="1"/>
</dbReference>
<dbReference type="Proteomes" id="UP000242637">
    <property type="component" value="Chromosome 1"/>
</dbReference>
<keyword evidence="5" id="KW-1185">Reference proteome</keyword>
<proteinExistence type="predicted"/>
<evidence type="ECO:0000313" key="5">
    <source>
        <dbReference type="Proteomes" id="UP000242637"/>
    </source>
</evidence>
<evidence type="ECO:0000256" key="3">
    <source>
        <dbReference type="SAM" id="SignalP"/>
    </source>
</evidence>
<dbReference type="AlphaFoldDB" id="A0A239V3H5"/>
<feature type="chain" id="PRO_5011240970" evidence="3">
    <location>
        <begin position="30"/>
        <end position="332"/>
    </location>
</feature>
<sequence length="332" mass="35367">MSTVNRRSMFAVVSLMALTGSLIPVAAQATPAAPADDKVVVHEFQGQQDAASYWTKARMQKAKDLTKTKSAKASGTTKQEKLPPAVIPGKSPKKAVANATSPLTRASAKAVREKPLPTIGKVFFTVNGEDYVCSANSVNSKNSSTVSTAAHCVNERGRYANRFIFVPAYENGEAPYGKWTAINAFAPSDWIRSEEMEVDTAFVIVGKRNGQTLADTVGATGVAFNQARGLKYKAFGYPAGKPYDGEKLWSCTGTAIPDKYAPEGQAQGIPCGMTGGSSGGPWFMGGKYTGTSSVQNSVNSYGQDLMPDYMFGPYWGSIIQQTYNKASNASGR</sequence>
<dbReference type="InterPro" id="IPR006311">
    <property type="entry name" value="TAT_signal"/>
</dbReference>
<organism evidence="4 5">
    <name type="scientific">Dermatophilus congolensis</name>
    <dbReference type="NCBI Taxonomy" id="1863"/>
    <lineage>
        <taxon>Bacteria</taxon>
        <taxon>Bacillati</taxon>
        <taxon>Actinomycetota</taxon>
        <taxon>Actinomycetes</taxon>
        <taxon>Micrococcales</taxon>
        <taxon>Dermatophilaceae</taxon>
        <taxon>Dermatophilus</taxon>
    </lineage>
</organism>
<dbReference type="EMBL" id="LT906453">
    <property type="protein sequence ID" value="SNV16815.1"/>
    <property type="molecule type" value="Genomic_DNA"/>
</dbReference>
<evidence type="ECO:0000256" key="1">
    <source>
        <dbReference type="ARBA" id="ARBA00022729"/>
    </source>
</evidence>
<evidence type="ECO:0000313" key="4">
    <source>
        <dbReference type="EMBL" id="SNV16815.1"/>
    </source>
</evidence>
<feature type="region of interest" description="Disordered" evidence="2">
    <location>
        <begin position="64"/>
        <end position="101"/>
    </location>
</feature>
<dbReference type="InterPro" id="IPR043504">
    <property type="entry name" value="Peptidase_S1_PA_chymotrypsin"/>
</dbReference>
<name>A0A239V3H5_9MICO</name>
<dbReference type="InterPro" id="IPR009003">
    <property type="entry name" value="Peptidase_S1_PA"/>
</dbReference>
<dbReference type="InterPro" id="IPR050966">
    <property type="entry name" value="Glutamyl_endopeptidase"/>
</dbReference>
<dbReference type="Gene3D" id="2.40.10.10">
    <property type="entry name" value="Trypsin-like serine proteases"/>
    <property type="match status" value="2"/>
</dbReference>
<dbReference type="SUPFAM" id="SSF50494">
    <property type="entry name" value="Trypsin-like serine proteases"/>
    <property type="match status" value="1"/>
</dbReference>
<reference evidence="4 5" key="1">
    <citation type="submission" date="2017-06" db="EMBL/GenBank/DDBJ databases">
        <authorList>
            <consortium name="Pathogen Informatics"/>
        </authorList>
    </citation>
    <scope>NUCLEOTIDE SEQUENCE [LARGE SCALE GENOMIC DNA]</scope>
    <source>
        <strain evidence="4 5">NCTC13039</strain>
    </source>
</reference>
<dbReference type="KEGG" id="dco:SAMEA4475696_0078"/>
<feature type="signal peptide" evidence="3">
    <location>
        <begin position="1"/>
        <end position="29"/>
    </location>
</feature>
<accession>A0A239V3H5</accession>
<dbReference type="PANTHER" id="PTHR15462:SF19">
    <property type="entry name" value="PEPTIDASE S1 DOMAIN-CONTAINING PROTEIN"/>
    <property type="match status" value="1"/>
</dbReference>
<evidence type="ECO:0000256" key="2">
    <source>
        <dbReference type="SAM" id="MobiDB-lite"/>
    </source>
</evidence>